<dbReference type="FunCoup" id="A0A7N2M0S6">
    <property type="interactions" value="1642"/>
</dbReference>
<protein>
    <recommendedName>
        <fullName evidence="4">Condensin-2 complex subunit G2</fullName>
    </recommendedName>
</protein>
<organism evidence="2 3">
    <name type="scientific">Quercus lobata</name>
    <name type="common">Valley oak</name>
    <dbReference type="NCBI Taxonomy" id="97700"/>
    <lineage>
        <taxon>Eukaryota</taxon>
        <taxon>Viridiplantae</taxon>
        <taxon>Streptophyta</taxon>
        <taxon>Embryophyta</taxon>
        <taxon>Tracheophyta</taxon>
        <taxon>Spermatophyta</taxon>
        <taxon>Magnoliopsida</taxon>
        <taxon>eudicotyledons</taxon>
        <taxon>Gunneridae</taxon>
        <taxon>Pentapetalae</taxon>
        <taxon>rosids</taxon>
        <taxon>fabids</taxon>
        <taxon>Fagales</taxon>
        <taxon>Fagaceae</taxon>
        <taxon>Quercus</taxon>
    </lineage>
</organism>
<dbReference type="Gramene" id="QL06p039670:mrna">
    <property type="protein sequence ID" value="QL06p039670:mrna"/>
    <property type="gene ID" value="QL06p039670"/>
</dbReference>
<evidence type="ECO:0000256" key="1">
    <source>
        <dbReference type="SAM" id="MobiDB-lite"/>
    </source>
</evidence>
<feature type="compositionally biased region" description="Basic and acidic residues" evidence="1">
    <location>
        <begin position="98"/>
        <end position="109"/>
    </location>
</feature>
<evidence type="ECO:0000313" key="2">
    <source>
        <dbReference type="EnsemblPlants" id="QL06p039670:mrna"/>
    </source>
</evidence>
<reference evidence="2 3" key="1">
    <citation type="journal article" date="2016" name="G3 (Bethesda)">
        <title>First Draft Assembly and Annotation of the Genome of a California Endemic Oak Quercus lobata Nee (Fagaceae).</title>
        <authorList>
            <person name="Sork V.L."/>
            <person name="Fitz-Gibbon S.T."/>
            <person name="Puiu D."/>
            <person name="Crepeau M."/>
            <person name="Gugger P.F."/>
            <person name="Sherman R."/>
            <person name="Stevens K."/>
            <person name="Langley C.H."/>
            <person name="Pellegrini M."/>
            <person name="Salzberg S.L."/>
        </authorList>
    </citation>
    <scope>NUCLEOTIDE SEQUENCE [LARGE SCALE GENOMIC DNA]</scope>
    <source>
        <strain evidence="2 3">cv. SW786</strain>
    </source>
</reference>
<reference evidence="2" key="2">
    <citation type="submission" date="2021-01" db="UniProtKB">
        <authorList>
            <consortium name="EnsemblPlants"/>
        </authorList>
    </citation>
    <scope>IDENTIFICATION</scope>
</reference>
<name>A0A7N2M0S6_QUELO</name>
<dbReference type="KEGG" id="qlo:115950645"/>
<dbReference type="AlphaFoldDB" id="A0A7N2M0S6"/>
<feature type="compositionally biased region" description="Basic residues" evidence="1">
    <location>
        <begin position="85"/>
        <end position="97"/>
    </location>
</feature>
<feature type="compositionally biased region" description="Polar residues" evidence="1">
    <location>
        <begin position="927"/>
        <end position="940"/>
    </location>
</feature>
<evidence type="ECO:0008006" key="4">
    <source>
        <dbReference type="Google" id="ProtNLM"/>
    </source>
</evidence>
<feature type="region of interest" description="Disordered" evidence="1">
    <location>
        <begin position="68"/>
        <end position="109"/>
    </location>
</feature>
<proteinExistence type="predicted"/>
<keyword evidence="3" id="KW-1185">Reference proteome</keyword>
<dbReference type="RefSeq" id="XP_030923726.1">
    <property type="nucleotide sequence ID" value="XM_031067866.1"/>
</dbReference>
<sequence length="1261" mass="140804">MEKRLRSSLQSSAEEFLSLAQKQSLKSSKPILKSLIHKITPNSDLSSSLPISLHRSISHSIESFQKLLQPNPRRSPNPSPSKSPPTKRPRRSSRHSKTPVEPEPDRHEFDVGKEKKKLFKDLEILAHIAVLCVAHPKKAFSPSDLLPGVRALHDNLILFDSESVLISEIANLCEEWWKENLPGRETLISQSLPFLLSKSLTLKRKVDLHRVYSLREAFALFDYEDESIEDLKLLLIRCVIAPLYLKTDDGRRFLAFVFGLSNQLVKEMLAMIRSQIPFGRKSMLEAFGDILFRAWKAAEGDSKGEFEDGFLQGLIDGAIHASSPALAASIRRVLGGFISQRTTEGVEKLLFRLAEPVIFRSLQVANSNVRQNALHLLLDMFPLEDPDSTKEVKDTLLDKQFFLLERLLADDCPDVRVVAVEGSCRILHLFWEIIPSASITKTITKIFDDMSHDICIEVRLSTLNGIIYLLGNPQSHEILKVLLPRLGHLMLDNAVSTRAAVADLLLLIRDIRNFQFHKVVGLDVLLSTLANDQPLVAQKITKLLIPSYFPSKVPIEEACSRCITLIKRSPMAGARFCEFAVSEGASLKSLMELVRLFISLILSPDKLDADQMEGLLVAASYLCNSLASEPCYKRALNKLLDGEKVKFLFAAASTACAQSSVIKIVSTISPDDAAGLFEECMGLVTNCSGISDNVERQAEVRSAHKLFLSCDGFDDMFEALTVRLQKTAYRCHIKFGTEIPKNSFSSTKRKKSMSSGKISAKWRCVDGKKAFDFEKDYSIAVGIAWQIRDLLTSEDSRKAILRSQTLELSFIALKIISEVSIVQCMHCEYMDTSPILAYTVLALHMTLQNVSINSQKDCGTRNNSTDSSRSLLELTVLEQTMDHMLNCTEKLLGAGDSGKYSKLPSELGQANSKTASSHRRGNKEPQTDASSPSAHDSPNIEQKRVPIKVKMLTASLKFMVDAAMMGFLSHYYGQLLKFTSRYVQYIISALGQQSQDRFQFEEEDLKDIVVCVKSSFTYAAKLLNLVHRAVSEASPLPPEAFDVANNLLDLITSIELHMGSGKAASLVAAAKPWLPDLILALGSVNILKETQGEGIDFHASDRIKVHFPSWLLSLARTELSEMSEVGPEKDDDGRVSESEDFLVFKKLLGMIVTLLKGNPNVLDAVGVIFLTGSVLGFERKDFGLVLGLLHFVCMKLFSRDDKEWGDMMLASLQEIYPQIERELEEENDEDGSQKLLSAKELLEPVWMYHIYETGRVTMMEE</sequence>
<dbReference type="OrthoDB" id="10062843at2759"/>
<dbReference type="InterPro" id="IPR011989">
    <property type="entry name" value="ARM-like"/>
</dbReference>
<dbReference type="Pfam" id="PF12422">
    <property type="entry name" value="Condensin2nSMC"/>
    <property type="match status" value="1"/>
</dbReference>
<dbReference type="GeneID" id="115950645"/>
<feature type="region of interest" description="Disordered" evidence="1">
    <location>
        <begin position="903"/>
        <end position="942"/>
    </location>
</feature>
<dbReference type="GO" id="GO:0000070">
    <property type="term" value="P:mitotic sister chromatid segregation"/>
    <property type="evidence" value="ECO:0007669"/>
    <property type="project" value="TreeGrafter"/>
</dbReference>
<evidence type="ECO:0000313" key="3">
    <source>
        <dbReference type="Proteomes" id="UP000594261"/>
    </source>
</evidence>
<dbReference type="SUPFAM" id="SSF48371">
    <property type="entry name" value="ARM repeat"/>
    <property type="match status" value="1"/>
</dbReference>
<dbReference type="OMA" id="RNFQFHK"/>
<dbReference type="Gene3D" id="1.25.10.10">
    <property type="entry name" value="Leucine-rich Repeat Variant"/>
    <property type="match status" value="1"/>
</dbReference>
<dbReference type="EnsemblPlants" id="QL06p039670:mrna">
    <property type="protein sequence ID" value="QL06p039670:mrna"/>
    <property type="gene ID" value="QL06p039670"/>
</dbReference>
<dbReference type="InterPro" id="IPR024741">
    <property type="entry name" value="Condensin2_G2"/>
</dbReference>
<gene>
    <name evidence="2" type="primary">LOC115950645</name>
</gene>
<accession>A0A7N2M0S6</accession>
<dbReference type="PANTHER" id="PTHR16199">
    <property type="entry name" value="CONDENSIN-2 COMPLEX SUBUNIT G2"/>
    <property type="match status" value="1"/>
</dbReference>
<dbReference type="EMBL" id="LRBV02000006">
    <property type="status" value="NOT_ANNOTATED_CDS"/>
    <property type="molecule type" value="Genomic_DNA"/>
</dbReference>
<dbReference type="GO" id="GO:0005634">
    <property type="term" value="C:nucleus"/>
    <property type="evidence" value="ECO:0007669"/>
    <property type="project" value="InterPro"/>
</dbReference>
<dbReference type="Proteomes" id="UP000594261">
    <property type="component" value="Chromosome 6"/>
</dbReference>
<dbReference type="InParanoid" id="A0A7N2M0S6"/>
<feature type="compositionally biased region" description="Pro residues" evidence="1">
    <location>
        <begin position="73"/>
        <end position="83"/>
    </location>
</feature>
<dbReference type="InterPro" id="IPR016024">
    <property type="entry name" value="ARM-type_fold"/>
</dbReference>
<dbReference type="GO" id="GO:0000796">
    <property type="term" value="C:condensin complex"/>
    <property type="evidence" value="ECO:0007669"/>
    <property type="project" value="TreeGrafter"/>
</dbReference>
<dbReference type="PANTHER" id="PTHR16199:SF4">
    <property type="entry name" value="CONDENSIN-2 COMPLEX SUBUNIT G2"/>
    <property type="match status" value="1"/>
</dbReference>